<evidence type="ECO:0000313" key="2">
    <source>
        <dbReference type="Proteomes" id="UP001595690"/>
    </source>
</evidence>
<name>A0ABV8C2A4_9PSEU</name>
<comment type="caution">
    <text evidence="1">The sequence shown here is derived from an EMBL/GenBank/DDBJ whole genome shotgun (WGS) entry which is preliminary data.</text>
</comment>
<evidence type="ECO:0000313" key="1">
    <source>
        <dbReference type="EMBL" id="MFC3896046.1"/>
    </source>
</evidence>
<proteinExistence type="predicted"/>
<dbReference type="EMBL" id="JBHRZI010000027">
    <property type="protein sequence ID" value="MFC3896046.1"/>
    <property type="molecule type" value="Genomic_DNA"/>
</dbReference>
<protein>
    <submittedName>
        <fullName evidence="1">Uncharacterized protein</fullName>
    </submittedName>
</protein>
<reference evidence="2" key="1">
    <citation type="journal article" date="2019" name="Int. J. Syst. Evol. Microbiol.">
        <title>The Global Catalogue of Microorganisms (GCM) 10K type strain sequencing project: providing services to taxonomists for standard genome sequencing and annotation.</title>
        <authorList>
            <consortium name="The Broad Institute Genomics Platform"/>
            <consortium name="The Broad Institute Genome Sequencing Center for Infectious Disease"/>
            <person name="Wu L."/>
            <person name="Ma J."/>
        </authorList>
    </citation>
    <scope>NUCLEOTIDE SEQUENCE [LARGE SCALE GENOMIC DNA]</scope>
    <source>
        <strain evidence="2">CGMCC 4.7405</strain>
    </source>
</reference>
<dbReference type="RefSeq" id="WP_382377574.1">
    <property type="nucleotide sequence ID" value="NZ_JBHRZI010000027.1"/>
</dbReference>
<sequence>MTYFKIEPEVAGGWGDEFEIDRTTGTVTRVHYEVADWLGDCVVTSHPVYLVLRDTGRRLTEAGFTGFALDEALVTADEQFHIFNPDGVLPDLVWLKVHGEPGVDDLGLDEGDLVVSEPVMDVIRADGFSSSVTAGSITIEKVTEWPGR</sequence>
<dbReference type="Proteomes" id="UP001595690">
    <property type="component" value="Unassembled WGS sequence"/>
</dbReference>
<organism evidence="1 2">
    <name type="scientific">Lentzea rhizosphaerae</name>
    <dbReference type="NCBI Taxonomy" id="2041025"/>
    <lineage>
        <taxon>Bacteria</taxon>
        <taxon>Bacillati</taxon>
        <taxon>Actinomycetota</taxon>
        <taxon>Actinomycetes</taxon>
        <taxon>Pseudonocardiales</taxon>
        <taxon>Pseudonocardiaceae</taxon>
        <taxon>Lentzea</taxon>
    </lineage>
</organism>
<accession>A0ABV8C2A4</accession>
<gene>
    <name evidence="1" type="ORF">ACFOWZ_31610</name>
</gene>
<keyword evidence="2" id="KW-1185">Reference proteome</keyword>